<feature type="domain" description="MRN complex-interacting protein N-terminal" evidence="2">
    <location>
        <begin position="7"/>
        <end position="85"/>
    </location>
</feature>
<comment type="caution">
    <text evidence="3">The sequence shown here is derived from an EMBL/GenBank/DDBJ whole genome shotgun (WGS) entry which is preliminary data.</text>
</comment>
<dbReference type="GO" id="GO:0005634">
    <property type="term" value="C:nucleus"/>
    <property type="evidence" value="ECO:0007669"/>
    <property type="project" value="TreeGrafter"/>
</dbReference>
<dbReference type="EMBL" id="CADEPI010000001">
    <property type="protein sequence ID" value="CAB3359225.1"/>
    <property type="molecule type" value="Genomic_DNA"/>
</dbReference>
<dbReference type="InterPro" id="IPR049472">
    <property type="entry name" value="MRNIP_N"/>
</dbReference>
<dbReference type="Proteomes" id="UP000494165">
    <property type="component" value="Unassembled WGS sequence"/>
</dbReference>
<evidence type="ECO:0000256" key="1">
    <source>
        <dbReference type="SAM" id="MobiDB-lite"/>
    </source>
</evidence>
<name>A0A8S1BTM6_9INSE</name>
<accession>A0A8S1BTM6</accession>
<proteinExistence type="predicted"/>
<dbReference type="PANTHER" id="PTHR15863:SF2">
    <property type="entry name" value="MRN COMPLEX-INTERACTING PROTEIN"/>
    <property type="match status" value="1"/>
</dbReference>
<dbReference type="GO" id="GO:0007095">
    <property type="term" value="P:mitotic G2 DNA damage checkpoint signaling"/>
    <property type="evidence" value="ECO:0007669"/>
    <property type="project" value="TreeGrafter"/>
</dbReference>
<dbReference type="OrthoDB" id="5960226at2759"/>
<dbReference type="InterPro" id="IPR032739">
    <property type="entry name" value="MRNIP"/>
</dbReference>
<feature type="region of interest" description="Disordered" evidence="1">
    <location>
        <begin position="136"/>
        <end position="173"/>
    </location>
</feature>
<evidence type="ECO:0000313" key="3">
    <source>
        <dbReference type="EMBL" id="CAB3359225.1"/>
    </source>
</evidence>
<sequence>MPQEFQVLRCYACSTYQVHFVKKSSNKWQCKMCNEKQSLKQVFGRGTGQDCRLHVQKLNAQRLTNEVALAPPQPVEQIQTEEQDQTFNPFLQPFQPVAAESKWISFLQKEKTDDSSDDEDPFQKALRAGDVQRIRKARAPKVAKQTAKGPDDANCGGKCSNKRASPNPNVFSATAKRSKVEEFKGIGENAVAKKPASKWGQFLAEEEEKVEDGINNKWEVRPILSCASVNDISKKSLPNANQNSAPKMNKKSKWEQFLPIHDPDDNFEENSPHTNSYESEKMEMQCSDIVANKDLVPRATLQSVKPRESYKTSTAPVKRQGGIDFVLDENIGDDELDALLTL</sequence>
<protein>
    <recommendedName>
        <fullName evidence="2">MRN complex-interacting protein N-terminal domain-containing protein</fullName>
    </recommendedName>
</protein>
<dbReference type="Pfam" id="PF15749">
    <property type="entry name" value="MRNIP"/>
    <property type="match status" value="1"/>
</dbReference>
<evidence type="ECO:0000259" key="2">
    <source>
        <dbReference type="Pfam" id="PF15749"/>
    </source>
</evidence>
<dbReference type="GO" id="GO:0003682">
    <property type="term" value="F:chromatin binding"/>
    <property type="evidence" value="ECO:0007669"/>
    <property type="project" value="TreeGrafter"/>
</dbReference>
<keyword evidence="4" id="KW-1185">Reference proteome</keyword>
<feature type="compositionally biased region" description="Polar residues" evidence="1">
    <location>
        <begin position="162"/>
        <end position="172"/>
    </location>
</feature>
<reference evidence="3 4" key="1">
    <citation type="submission" date="2020-04" db="EMBL/GenBank/DDBJ databases">
        <authorList>
            <person name="Alioto T."/>
            <person name="Alioto T."/>
            <person name="Gomez Garrido J."/>
        </authorList>
    </citation>
    <scope>NUCLEOTIDE SEQUENCE [LARGE SCALE GENOMIC DNA]</scope>
</reference>
<evidence type="ECO:0000313" key="4">
    <source>
        <dbReference type="Proteomes" id="UP000494165"/>
    </source>
</evidence>
<gene>
    <name evidence="3" type="ORF">CLODIP_2_CD05156</name>
</gene>
<dbReference type="PANTHER" id="PTHR15863">
    <property type="entry name" value="MRN COMPLEX-INTERACTING PROTEIN"/>
    <property type="match status" value="1"/>
</dbReference>
<dbReference type="AlphaFoldDB" id="A0A8S1BTM6"/>
<organism evidence="3 4">
    <name type="scientific">Cloeon dipterum</name>
    <dbReference type="NCBI Taxonomy" id="197152"/>
    <lineage>
        <taxon>Eukaryota</taxon>
        <taxon>Metazoa</taxon>
        <taxon>Ecdysozoa</taxon>
        <taxon>Arthropoda</taxon>
        <taxon>Hexapoda</taxon>
        <taxon>Insecta</taxon>
        <taxon>Pterygota</taxon>
        <taxon>Palaeoptera</taxon>
        <taxon>Ephemeroptera</taxon>
        <taxon>Pisciforma</taxon>
        <taxon>Baetidae</taxon>
        <taxon>Cloeon</taxon>
    </lineage>
</organism>